<evidence type="ECO:0000256" key="3">
    <source>
        <dbReference type="ARBA" id="ARBA00023004"/>
    </source>
</evidence>
<dbReference type="PANTHER" id="PTHR35889:SF3">
    <property type="entry name" value="F-BOX DOMAIN-CONTAINING PROTEIN"/>
    <property type="match status" value="1"/>
</dbReference>
<evidence type="ECO:0000256" key="2">
    <source>
        <dbReference type="ARBA" id="ARBA00022723"/>
    </source>
</evidence>
<dbReference type="AlphaFoldDB" id="A0A917HQH7"/>
<dbReference type="InterPro" id="IPR059177">
    <property type="entry name" value="GH29D-like_dom"/>
</dbReference>
<accession>A0A917HQH7</accession>
<evidence type="ECO:0000313" key="7">
    <source>
        <dbReference type="EMBL" id="GGG86258.1"/>
    </source>
</evidence>
<feature type="domain" description="Cytochrome c" evidence="6">
    <location>
        <begin position="188"/>
        <end position="283"/>
    </location>
</feature>
<name>A0A917HQH7_9SPHI</name>
<evidence type="ECO:0000259" key="6">
    <source>
        <dbReference type="PROSITE" id="PS51007"/>
    </source>
</evidence>
<dbReference type="EMBL" id="BMER01000001">
    <property type="protein sequence ID" value="GGG86258.1"/>
    <property type="molecule type" value="Genomic_DNA"/>
</dbReference>
<reference evidence="7" key="1">
    <citation type="journal article" date="2014" name="Int. J. Syst. Evol. Microbiol.">
        <title>Complete genome sequence of Corynebacterium casei LMG S-19264T (=DSM 44701T), isolated from a smear-ripened cheese.</title>
        <authorList>
            <consortium name="US DOE Joint Genome Institute (JGI-PGF)"/>
            <person name="Walter F."/>
            <person name="Albersmeier A."/>
            <person name="Kalinowski J."/>
            <person name="Ruckert C."/>
        </authorList>
    </citation>
    <scope>NUCLEOTIDE SEQUENCE</scope>
    <source>
        <strain evidence="7">CGMCC 1.12195</strain>
    </source>
</reference>
<dbReference type="SUPFAM" id="SSF46626">
    <property type="entry name" value="Cytochrome c"/>
    <property type="match status" value="1"/>
</dbReference>
<evidence type="ECO:0000256" key="1">
    <source>
        <dbReference type="ARBA" id="ARBA00022617"/>
    </source>
</evidence>
<dbReference type="PROSITE" id="PS51007">
    <property type="entry name" value="CYTC"/>
    <property type="match status" value="1"/>
</dbReference>
<reference evidence="7" key="2">
    <citation type="submission" date="2020-09" db="EMBL/GenBank/DDBJ databases">
        <authorList>
            <person name="Sun Q."/>
            <person name="Zhou Y."/>
        </authorList>
    </citation>
    <scope>NUCLEOTIDE SEQUENCE</scope>
    <source>
        <strain evidence="7">CGMCC 1.12195</strain>
    </source>
</reference>
<keyword evidence="2 4" id="KW-0479">Metal-binding</keyword>
<evidence type="ECO:0000313" key="8">
    <source>
        <dbReference type="Proteomes" id="UP000660862"/>
    </source>
</evidence>
<keyword evidence="3 4" id="KW-0408">Iron</keyword>
<feature type="transmembrane region" description="Helical" evidence="5">
    <location>
        <begin position="7"/>
        <end position="25"/>
    </location>
</feature>
<keyword evidence="8" id="KW-1185">Reference proteome</keyword>
<keyword evidence="5" id="KW-0812">Transmembrane</keyword>
<feature type="transmembrane region" description="Helical" evidence="5">
    <location>
        <begin position="142"/>
        <end position="159"/>
    </location>
</feature>
<dbReference type="InterPro" id="IPR011429">
    <property type="entry name" value="Cyt_c_Planctomycete-type"/>
</dbReference>
<dbReference type="InterPro" id="IPR032675">
    <property type="entry name" value="LRR_dom_sf"/>
</dbReference>
<evidence type="ECO:0000256" key="5">
    <source>
        <dbReference type="SAM" id="Phobius"/>
    </source>
</evidence>
<dbReference type="Proteomes" id="UP000660862">
    <property type="component" value="Unassembled WGS sequence"/>
</dbReference>
<sequence length="718" mass="79128">MRTIHALLLNLLIGLNVFILFFLLFESRIVVSPALQVLGRGHPLFLHFPIVLLVLAWGLSWFGDRLGIPQNAAKRFIYVLLFASAWSAAITVVAGLLLAKEGGYEGSGFLWHKWMGVVLCFLANGLLWYYRWSTERAGRHHRFFLAGLSLSLVVLLVAGHQGAGLTHGDDFLFEPLRDNRQKTLDMATAVVYQDLVYPILKAKCLSCHSTNKAKGDLVLADTASLMKGGENGPVLVKGSVGESLMMQRLLLDLDHEHRMPPKGKPQLTSEELALIDAWIASGADFNIPLAELPPNDTIRYLVATLYDAAEETFDFAAADAEIIEKLNSPYRVVKPLAQTSPALAVGYFGKAFYNDRSLRELEPINQQVVSLTLSGMPLTGGDRDVLGAFANLRELMLNGTPVDDSWSEMLSQLSKLQSVSLSSTDMTEAGLTKVLSAPALRTVYVWNTGIDAAALERLQQQYKHVRIERGYVDDGSTVLPLNDPIITPVSKFFNDKIQVTLAHPVTGVELRYTLDGAEPDSVHSMIYKAPFDVAASTVVRVKGYKAGWLSSREIKRAFHRSAHSPAKVVLLSQPDPRYKGRGAYSLYDLESGSNNHADGKWLGSHGRPIIASMHFDTGIGVDTIGIDIKQDYGSHIYPPEWVEVWGGADSVSAQLLSRFRPELHKPEQVSPTRLVNVPVGGKNIRYLRLTVEPYIPIPAGYPANGNPAWIFADEITVR</sequence>
<proteinExistence type="predicted"/>
<dbReference type="InterPro" id="IPR036909">
    <property type="entry name" value="Cyt_c-like_dom_sf"/>
</dbReference>
<dbReference type="RefSeq" id="WP_188505698.1">
    <property type="nucleotide sequence ID" value="NZ_BMER01000001.1"/>
</dbReference>
<feature type="transmembrane region" description="Helical" evidence="5">
    <location>
        <begin position="45"/>
        <end position="64"/>
    </location>
</feature>
<dbReference type="GO" id="GO:0046872">
    <property type="term" value="F:metal ion binding"/>
    <property type="evidence" value="ECO:0007669"/>
    <property type="project" value="UniProtKB-KW"/>
</dbReference>
<dbReference type="GO" id="GO:0020037">
    <property type="term" value="F:heme binding"/>
    <property type="evidence" value="ECO:0007669"/>
    <property type="project" value="InterPro"/>
</dbReference>
<protein>
    <recommendedName>
        <fullName evidence="6">Cytochrome c domain-containing protein</fullName>
    </recommendedName>
</protein>
<keyword evidence="5" id="KW-0472">Membrane</keyword>
<keyword evidence="5" id="KW-1133">Transmembrane helix</keyword>
<dbReference type="Gene3D" id="3.80.10.10">
    <property type="entry name" value="Ribonuclease Inhibitor"/>
    <property type="match status" value="1"/>
</dbReference>
<keyword evidence="1 4" id="KW-0349">Heme</keyword>
<comment type="caution">
    <text evidence="7">The sequence shown here is derived from an EMBL/GenBank/DDBJ whole genome shotgun (WGS) entry which is preliminary data.</text>
</comment>
<dbReference type="GO" id="GO:0009055">
    <property type="term" value="F:electron transfer activity"/>
    <property type="evidence" value="ECO:0007669"/>
    <property type="project" value="InterPro"/>
</dbReference>
<dbReference type="Pfam" id="PF13290">
    <property type="entry name" value="CHB_HEX_C_1"/>
    <property type="match status" value="1"/>
</dbReference>
<feature type="transmembrane region" description="Helical" evidence="5">
    <location>
        <begin position="76"/>
        <end position="99"/>
    </location>
</feature>
<dbReference type="PANTHER" id="PTHR35889">
    <property type="entry name" value="CYCLOINULO-OLIGOSACCHARIDE FRUCTANOTRANSFERASE-RELATED"/>
    <property type="match status" value="1"/>
</dbReference>
<gene>
    <name evidence="7" type="ORF">GCM10007415_19700</name>
</gene>
<dbReference type="Pfam" id="PF07635">
    <property type="entry name" value="PSCyt1"/>
    <property type="match status" value="1"/>
</dbReference>
<dbReference type="SUPFAM" id="SSF52047">
    <property type="entry name" value="RNI-like"/>
    <property type="match status" value="1"/>
</dbReference>
<evidence type="ECO:0000256" key="4">
    <source>
        <dbReference type="PROSITE-ProRule" id="PRU00433"/>
    </source>
</evidence>
<feature type="transmembrane region" description="Helical" evidence="5">
    <location>
        <begin position="111"/>
        <end position="130"/>
    </location>
</feature>
<dbReference type="InterPro" id="IPR009056">
    <property type="entry name" value="Cyt_c-like_dom"/>
</dbReference>
<organism evidence="7 8">
    <name type="scientific">Parapedobacter pyrenivorans</name>
    <dbReference type="NCBI Taxonomy" id="1305674"/>
    <lineage>
        <taxon>Bacteria</taxon>
        <taxon>Pseudomonadati</taxon>
        <taxon>Bacteroidota</taxon>
        <taxon>Sphingobacteriia</taxon>
        <taxon>Sphingobacteriales</taxon>
        <taxon>Sphingobacteriaceae</taxon>
        <taxon>Parapedobacter</taxon>
    </lineage>
</organism>